<proteinExistence type="predicted"/>
<reference evidence="1" key="1">
    <citation type="submission" date="2014-12" db="EMBL/GenBank/DDBJ databases">
        <title>Genome Sequence of Valsa Canker Pathogens Uncovers a Specific Adaption of Colonization on Woody Bark.</title>
        <authorList>
            <person name="Yin Z."/>
            <person name="Liu H."/>
            <person name="Gao X."/>
            <person name="Li Z."/>
            <person name="Song N."/>
            <person name="Ke X."/>
            <person name="Dai Q."/>
            <person name="Wu Y."/>
            <person name="Sun Y."/>
            <person name="Xu J.-R."/>
            <person name="Kang Z.K."/>
            <person name="Wang L."/>
            <person name="Huang L."/>
        </authorList>
    </citation>
    <scope>NUCLEOTIDE SEQUENCE [LARGE SCALE GENOMIC DNA]</scope>
    <source>
        <strain evidence="1">03-8</strain>
    </source>
</reference>
<dbReference type="AlphaFoldDB" id="A0A194WAU6"/>
<evidence type="ECO:0000313" key="1">
    <source>
        <dbReference type="EMBL" id="KUI73198.1"/>
    </source>
</evidence>
<dbReference type="EMBL" id="CM003107">
    <property type="protein sequence ID" value="KUI73198.1"/>
    <property type="molecule type" value="Genomic_DNA"/>
</dbReference>
<protein>
    <submittedName>
        <fullName evidence="1">Uncharacterized protein</fullName>
    </submittedName>
</protein>
<organism evidence="1 2">
    <name type="scientific">Cytospora mali</name>
    <name type="common">Apple Valsa canker fungus</name>
    <name type="synonym">Valsa mali</name>
    <dbReference type="NCBI Taxonomy" id="578113"/>
    <lineage>
        <taxon>Eukaryota</taxon>
        <taxon>Fungi</taxon>
        <taxon>Dikarya</taxon>
        <taxon>Ascomycota</taxon>
        <taxon>Pezizomycotina</taxon>
        <taxon>Sordariomycetes</taxon>
        <taxon>Sordariomycetidae</taxon>
        <taxon>Diaporthales</taxon>
        <taxon>Cytosporaceae</taxon>
        <taxon>Cytospora</taxon>
    </lineage>
</organism>
<accession>A0A194WAU6</accession>
<sequence>MFYESPAWLRRYSSASSHTTPISSSDMVTVVIAHFVTEEVTGKVQESTAMPTPGVTGPRQHVLVLGFSRPPIGDLGFFFFLSFSGARSLDTFTYDDKAGEHRRNFVWIIGEDEITLNKGTLVDASSVTLEVVVPEYDAPTYATSRNFGQV</sequence>
<dbReference type="Proteomes" id="UP000078559">
    <property type="component" value="Chromosome 10"/>
</dbReference>
<keyword evidence="2" id="KW-1185">Reference proteome</keyword>
<name>A0A194WAU6_CYTMA</name>
<evidence type="ECO:0000313" key="2">
    <source>
        <dbReference type="Proteomes" id="UP000078559"/>
    </source>
</evidence>
<gene>
    <name evidence="1" type="ORF">VM1G_08920</name>
</gene>